<keyword evidence="3" id="KW-0964">Secreted</keyword>
<evidence type="ECO:0000313" key="9">
    <source>
        <dbReference type="EMBL" id="CAI9087877.1"/>
    </source>
</evidence>
<name>A0AAV1BXM7_OLDCO</name>
<dbReference type="EMBL" id="OX459118">
    <property type="protein sequence ID" value="CAI9087877.1"/>
    <property type="molecule type" value="Genomic_DNA"/>
</dbReference>
<evidence type="ECO:0000256" key="4">
    <source>
        <dbReference type="ARBA" id="ARBA00022729"/>
    </source>
</evidence>
<evidence type="ECO:0000256" key="7">
    <source>
        <dbReference type="ARBA" id="ARBA00023098"/>
    </source>
</evidence>
<keyword evidence="4 8" id="KW-0732">Signal</keyword>
<comment type="similarity">
    <text evidence="2">Belongs to the 'GDSL' lipolytic enzyme family.</text>
</comment>
<dbReference type="GO" id="GO:0016788">
    <property type="term" value="F:hydrolase activity, acting on ester bonds"/>
    <property type="evidence" value="ECO:0007669"/>
    <property type="project" value="InterPro"/>
</dbReference>
<dbReference type="SUPFAM" id="SSF52266">
    <property type="entry name" value="SGNH hydrolase"/>
    <property type="match status" value="1"/>
</dbReference>
<dbReference type="PANTHER" id="PTHR45650">
    <property type="entry name" value="GDSL-LIKE LIPASE/ACYLHYDROLASE-RELATED"/>
    <property type="match status" value="1"/>
</dbReference>
<dbReference type="Pfam" id="PF00657">
    <property type="entry name" value="Lipase_GDSL"/>
    <property type="match status" value="1"/>
</dbReference>
<feature type="signal peptide" evidence="8">
    <location>
        <begin position="1"/>
        <end position="24"/>
    </location>
</feature>
<comment type="subcellular location">
    <subcellularLocation>
        <location evidence="1">Secreted</location>
    </subcellularLocation>
</comment>
<dbReference type="AlphaFoldDB" id="A0AAV1BXM7"/>
<evidence type="ECO:0000256" key="2">
    <source>
        <dbReference type="ARBA" id="ARBA00008668"/>
    </source>
</evidence>
<feature type="chain" id="PRO_5043908993" evidence="8">
    <location>
        <begin position="25"/>
        <end position="352"/>
    </location>
</feature>
<dbReference type="InterPro" id="IPR036514">
    <property type="entry name" value="SGNH_hydro_sf"/>
</dbReference>
<dbReference type="PANTHER" id="PTHR45650:SF9">
    <property type="entry name" value="SGNH HYDROLASE-TYPE ESTERASE DOMAIN-CONTAINING PROTEIN"/>
    <property type="match status" value="1"/>
</dbReference>
<proteinExistence type="inferred from homology"/>
<keyword evidence="6" id="KW-0442">Lipid degradation</keyword>
<evidence type="ECO:0000256" key="3">
    <source>
        <dbReference type="ARBA" id="ARBA00022525"/>
    </source>
</evidence>
<sequence length="352" mass="38595">MMANYLRAFLFVGLVLLNMKQILAQSTCYFSFGDSLVDNGNNNNLNTLAKANYPPYGVDFQGGVATGRFTNNRTLADFVAQRLGLANFIPPFATARGRDIENGVNYGSGAAGIRDETGYILGDRISFNRQLINHKITISRLPFLLGGIRATRQYLNQCLYTIVLGSNDYLNNYFLPQYYLTSTIYTPDEYAAALIQQLKQQLQVLHGLGARKVAIFGLSALGCVLQEINTYNTTGCVGFINDAVELFNNRLRPLVDSLNAQFPDSKFIYTNSTSIQSGPTPPGLVLDRPCCPVSEIGQCIPGSTPCSNRAAYVSFDNFHPTDGVSQAYVDRSFDPILPTDAYPFGITALLSS</sequence>
<keyword evidence="10" id="KW-1185">Reference proteome</keyword>
<evidence type="ECO:0000256" key="5">
    <source>
        <dbReference type="ARBA" id="ARBA00022801"/>
    </source>
</evidence>
<dbReference type="GO" id="GO:0005576">
    <property type="term" value="C:extracellular region"/>
    <property type="evidence" value="ECO:0007669"/>
    <property type="project" value="UniProtKB-SubCell"/>
</dbReference>
<dbReference type="GO" id="GO:0016042">
    <property type="term" value="P:lipid catabolic process"/>
    <property type="evidence" value="ECO:0007669"/>
    <property type="project" value="UniProtKB-KW"/>
</dbReference>
<evidence type="ECO:0000256" key="6">
    <source>
        <dbReference type="ARBA" id="ARBA00022963"/>
    </source>
</evidence>
<dbReference type="Gene3D" id="3.40.50.1110">
    <property type="entry name" value="SGNH hydrolase"/>
    <property type="match status" value="1"/>
</dbReference>
<reference evidence="9" key="1">
    <citation type="submission" date="2023-03" db="EMBL/GenBank/DDBJ databases">
        <authorList>
            <person name="Julca I."/>
        </authorList>
    </citation>
    <scope>NUCLEOTIDE SEQUENCE</scope>
</reference>
<evidence type="ECO:0000313" key="10">
    <source>
        <dbReference type="Proteomes" id="UP001161247"/>
    </source>
</evidence>
<keyword evidence="7" id="KW-0443">Lipid metabolism</keyword>
<dbReference type="InterPro" id="IPR001087">
    <property type="entry name" value="GDSL"/>
</dbReference>
<keyword evidence="5" id="KW-0378">Hydrolase</keyword>
<dbReference type="Proteomes" id="UP001161247">
    <property type="component" value="Chromosome 1"/>
</dbReference>
<gene>
    <name evidence="9" type="ORF">OLC1_LOCUS592</name>
</gene>
<protein>
    <submittedName>
        <fullName evidence="9">OLC1v1022063C1</fullName>
    </submittedName>
</protein>
<evidence type="ECO:0000256" key="8">
    <source>
        <dbReference type="SAM" id="SignalP"/>
    </source>
</evidence>
<dbReference type="InterPro" id="IPR051238">
    <property type="entry name" value="GDSL_esterase/lipase"/>
</dbReference>
<organism evidence="9 10">
    <name type="scientific">Oldenlandia corymbosa var. corymbosa</name>
    <dbReference type="NCBI Taxonomy" id="529605"/>
    <lineage>
        <taxon>Eukaryota</taxon>
        <taxon>Viridiplantae</taxon>
        <taxon>Streptophyta</taxon>
        <taxon>Embryophyta</taxon>
        <taxon>Tracheophyta</taxon>
        <taxon>Spermatophyta</taxon>
        <taxon>Magnoliopsida</taxon>
        <taxon>eudicotyledons</taxon>
        <taxon>Gunneridae</taxon>
        <taxon>Pentapetalae</taxon>
        <taxon>asterids</taxon>
        <taxon>lamiids</taxon>
        <taxon>Gentianales</taxon>
        <taxon>Rubiaceae</taxon>
        <taxon>Rubioideae</taxon>
        <taxon>Spermacoceae</taxon>
        <taxon>Hedyotis-Oldenlandia complex</taxon>
        <taxon>Oldenlandia</taxon>
    </lineage>
</organism>
<accession>A0AAV1BXM7</accession>
<evidence type="ECO:0000256" key="1">
    <source>
        <dbReference type="ARBA" id="ARBA00004613"/>
    </source>
</evidence>